<feature type="domain" description="DprA winged helix" evidence="3">
    <location>
        <begin position="317"/>
        <end position="370"/>
    </location>
</feature>
<dbReference type="InterPro" id="IPR041614">
    <property type="entry name" value="DprA_WH"/>
</dbReference>
<dbReference type="Proteomes" id="UP000198963">
    <property type="component" value="Chromosome I"/>
</dbReference>
<dbReference type="Gene3D" id="1.10.10.10">
    <property type="entry name" value="Winged helix-like DNA-binding domain superfamily/Winged helix DNA-binding domain"/>
    <property type="match status" value="1"/>
</dbReference>
<evidence type="ECO:0000259" key="2">
    <source>
        <dbReference type="Pfam" id="PF02481"/>
    </source>
</evidence>
<accession>A0A1H1SC22</accession>
<comment type="similarity">
    <text evidence="1">Belongs to the DprA/Smf family.</text>
</comment>
<evidence type="ECO:0000313" key="4">
    <source>
        <dbReference type="EMBL" id="SDS45358.1"/>
    </source>
</evidence>
<dbReference type="PANTHER" id="PTHR43022:SF1">
    <property type="entry name" value="PROTEIN SMF"/>
    <property type="match status" value="1"/>
</dbReference>
<evidence type="ECO:0000313" key="5">
    <source>
        <dbReference type="Proteomes" id="UP000198963"/>
    </source>
</evidence>
<gene>
    <name evidence="4" type="ORF">SAMN04489797_1634</name>
</gene>
<dbReference type="EMBL" id="LT629774">
    <property type="protein sequence ID" value="SDS45358.1"/>
    <property type="molecule type" value="Genomic_DNA"/>
</dbReference>
<evidence type="ECO:0000259" key="3">
    <source>
        <dbReference type="Pfam" id="PF17782"/>
    </source>
</evidence>
<dbReference type="InterPro" id="IPR057666">
    <property type="entry name" value="DrpA_SLOG"/>
</dbReference>
<dbReference type="Pfam" id="PF14520">
    <property type="entry name" value="HHH_5"/>
    <property type="match status" value="1"/>
</dbReference>
<dbReference type="AlphaFoldDB" id="A0A1H1SC22"/>
<dbReference type="SUPFAM" id="SSF102405">
    <property type="entry name" value="MCP/YpsA-like"/>
    <property type="match status" value="1"/>
</dbReference>
<dbReference type="STRING" id="1249933.SAMN04489797_1634"/>
<proteinExistence type="inferred from homology"/>
<reference evidence="4 5" key="1">
    <citation type="submission" date="2016-10" db="EMBL/GenBank/DDBJ databases">
        <authorList>
            <person name="Varghese N."/>
            <person name="Submissions S."/>
        </authorList>
    </citation>
    <scope>NUCLEOTIDE SEQUENCE [LARGE SCALE GENOMIC DNA]</scope>
    <source>
        <strain evidence="4 5">RHA_55</strain>
    </source>
</reference>
<dbReference type="PANTHER" id="PTHR43022">
    <property type="entry name" value="PROTEIN SMF"/>
    <property type="match status" value="1"/>
</dbReference>
<dbReference type="Pfam" id="PF17782">
    <property type="entry name" value="WHD_DprA"/>
    <property type="match status" value="1"/>
</dbReference>
<dbReference type="GO" id="GO:0009294">
    <property type="term" value="P:DNA-mediated transformation"/>
    <property type="evidence" value="ECO:0007669"/>
    <property type="project" value="InterPro"/>
</dbReference>
<protein>
    <submittedName>
        <fullName evidence="4">DNA processing protein</fullName>
    </submittedName>
</protein>
<dbReference type="InterPro" id="IPR003488">
    <property type="entry name" value="DprA"/>
</dbReference>
<dbReference type="Gene3D" id="3.40.50.450">
    <property type="match status" value="1"/>
</dbReference>
<name>A0A1H1SC22_9FLAO</name>
<keyword evidence="5" id="KW-1185">Reference proteome</keyword>
<feature type="domain" description="Smf/DprA SLOG" evidence="2">
    <location>
        <begin position="91"/>
        <end position="293"/>
    </location>
</feature>
<dbReference type="SUPFAM" id="SSF47781">
    <property type="entry name" value="RuvA domain 2-like"/>
    <property type="match status" value="1"/>
</dbReference>
<dbReference type="InterPro" id="IPR036388">
    <property type="entry name" value="WH-like_DNA-bd_sf"/>
</dbReference>
<evidence type="ECO:0000256" key="1">
    <source>
        <dbReference type="ARBA" id="ARBA00006525"/>
    </source>
</evidence>
<dbReference type="InterPro" id="IPR010994">
    <property type="entry name" value="RuvA_2-like"/>
</dbReference>
<dbReference type="Pfam" id="PF02481">
    <property type="entry name" value="DNA_processg_A"/>
    <property type="match status" value="1"/>
</dbReference>
<organism evidence="4 5">
    <name type="scientific">Winogradskyella sediminis</name>
    <dbReference type="NCBI Taxonomy" id="1382466"/>
    <lineage>
        <taxon>Bacteria</taxon>
        <taxon>Pseudomonadati</taxon>
        <taxon>Bacteroidota</taxon>
        <taxon>Flavobacteriia</taxon>
        <taxon>Flavobacteriales</taxon>
        <taxon>Flavobacteriaceae</taxon>
        <taxon>Winogradskyella</taxon>
    </lineage>
</organism>
<sequence>MTLSISIVMTDQQLMYALALQHVPKIGATTAKKLISHCGSAEAVLKEKHATLLKIDGIGTITLQSLFDKIHLQEAEQELQFIRDNKIITHYFTEETYPERLKHCIDGPIVLFQSGNINLKQQRIISIVGARKITTSGITFCEKLVEALSSFNPIIVSGFAYGTDITAQKAAVKHNLQTIGCLAHGLNQIYPKVHKKYVADIENHGGFYTDFWSTDAFDRNNFLKRNRIIAGLSEATIVIESAEKGGSLVTADIANSYNREVFAVPGRTTDSQSVGCNNLIKFQKAHLLSHPLDVPYILNWDVDTNKKPTVQQELFVELDSDETIVYNYLKENGKTMLDVIALQCEMPTYKLASLLLNMELKGVVRPLPGKLFEAI</sequence>
<dbReference type="NCBIfam" id="TIGR00732">
    <property type="entry name" value="dprA"/>
    <property type="match status" value="1"/>
</dbReference>